<dbReference type="EMBL" id="PUHR01000003">
    <property type="protein sequence ID" value="KAG0672404.1"/>
    <property type="molecule type" value="Genomic_DNA"/>
</dbReference>
<dbReference type="AlphaFoldDB" id="A0A9P6WES4"/>
<dbReference type="Proteomes" id="UP000750334">
    <property type="component" value="Unassembled WGS sequence"/>
</dbReference>
<gene>
    <name evidence="1" type="ORF">C6P45_003088</name>
</gene>
<sequence length="230" mass="27200">MRKHVEKLFPYSKQQVLRCSNYYMVEVYESIRKLCSDPWAKICDYRFRRTRIEEYSELKKKVKIQFPWDYSHIMGSSAVVKVCDYAEGFLDKANIFKYDENYKNIVNVGTFMRQYEKDLVLIVSQPASGGERYNPENGTVERFDCLGRCQDFSMRNLDNGATFPITIEEKNAFVDLIGPTNILGRIFSSYDRTTGKGTLNLKMRDTMKRELEKYRLLTVKMNNHKRTKYK</sequence>
<organism evidence="1 2">
    <name type="scientific">Maudiozyma exigua</name>
    <name type="common">Yeast</name>
    <name type="synonym">Kazachstania exigua</name>
    <dbReference type="NCBI Taxonomy" id="34358"/>
    <lineage>
        <taxon>Eukaryota</taxon>
        <taxon>Fungi</taxon>
        <taxon>Dikarya</taxon>
        <taxon>Ascomycota</taxon>
        <taxon>Saccharomycotina</taxon>
        <taxon>Saccharomycetes</taxon>
        <taxon>Saccharomycetales</taxon>
        <taxon>Saccharomycetaceae</taxon>
        <taxon>Maudiozyma</taxon>
    </lineage>
</organism>
<protein>
    <submittedName>
        <fullName evidence="1">Uncharacterized protein</fullName>
    </submittedName>
</protein>
<comment type="caution">
    <text evidence="1">The sequence shown here is derived from an EMBL/GenBank/DDBJ whole genome shotgun (WGS) entry which is preliminary data.</text>
</comment>
<evidence type="ECO:0000313" key="2">
    <source>
        <dbReference type="Proteomes" id="UP000750334"/>
    </source>
</evidence>
<keyword evidence="2" id="KW-1185">Reference proteome</keyword>
<accession>A0A9P6WES4</accession>
<name>A0A9P6WES4_MAUEX</name>
<reference evidence="1 2" key="1">
    <citation type="submission" date="2020-11" db="EMBL/GenBank/DDBJ databases">
        <title>Kefir isolates.</title>
        <authorList>
            <person name="Marcisauskas S."/>
            <person name="Kim Y."/>
            <person name="Blasche S."/>
        </authorList>
    </citation>
    <scope>NUCLEOTIDE SEQUENCE [LARGE SCALE GENOMIC DNA]</scope>
    <source>
        <strain evidence="1 2">OG2</strain>
    </source>
</reference>
<evidence type="ECO:0000313" key="1">
    <source>
        <dbReference type="EMBL" id="KAG0672404.1"/>
    </source>
</evidence>
<proteinExistence type="predicted"/>